<dbReference type="PANTHER" id="PTHR46586:SF3">
    <property type="entry name" value="ANKYRIN REPEAT-CONTAINING PROTEIN"/>
    <property type="match status" value="1"/>
</dbReference>
<dbReference type="Proteomes" id="UP001527925">
    <property type="component" value="Unassembled WGS sequence"/>
</dbReference>
<dbReference type="Gene3D" id="1.25.40.20">
    <property type="entry name" value="Ankyrin repeat-containing domain"/>
    <property type="match status" value="1"/>
</dbReference>
<sequence>MDPSQPAAAAAHPQAPAHAAADALPPGASHWDRLPREIRSDIIHKSGPLTRWTTGVLETNDLWNLPMDEDQQLWIDIFETEWPGDLATVPDFAILKFTLWHVRSRALYDRYKAAFNLERTSNALREIAARCRFDDELDWDDPQELLSLAVRSAAMSLMRELVDVRRVAVFTESHACAACDWDFVEVLEFIGQHMPDGQWSTQVMNVAAAAGSIRCLDWLDANRTEGCDDGASQMAVRNGKFVSVRWLHAHGKLVMNHDVVSVAAMRGRVEILEWCMANGFSQLIMDPAIDKAVCRSKDTFDWLSRIRPVAGQPSRTPMVGG</sequence>
<dbReference type="SUPFAM" id="SSF140860">
    <property type="entry name" value="Pseudo ankyrin repeat-like"/>
    <property type="match status" value="1"/>
</dbReference>
<dbReference type="PANTHER" id="PTHR46586">
    <property type="entry name" value="ANKYRIN REPEAT-CONTAINING PROTEIN"/>
    <property type="match status" value="1"/>
</dbReference>
<comment type="caution">
    <text evidence="2">The sequence shown here is derived from an EMBL/GenBank/DDBJ whole genome shotgun (WGS) entry which is preliminary data.</text>
</comment>
<reference evidence="2 3" key="1">
    <citation type="submission" date="2023-09" db="EMBL/GenBank/DDBJ databases">
        <title>Pangenome analysis of Batrachochytrium dendrobatidis and related Chytrids.</title>
        <authorList>
            <person name="Yacoub M.N."/>
            <person name="Stajich J.E."/>
            <person name="James T.Y."/>
        </authorList>
    </citation>
    <scope>NUCLEOTIDE SEQUENCE [LARGE SCALE GENOMIC DNA]</scope>
    <source>
        <strain evidence="2 3">JEL0888</strain>
    </source>
</reference>
<protein>
    <recommendedName>
        <fullName evidence="4">Ankyrin repeat protein</fullName>
    </recommendedName>
</protein>
<evidence type="ECO:0008006" key="4">
    <source>
        <dbReference type="Google" id="ProtNLM"/>
    </source>
</evidence>
<organism evidence="2 3">
    <name type="scientific">Polyrhizophydium stewartii</name>
    <dbReference type="NCBI Taxonomy" id="2732419"/>
    <lineage>
        <taxon>Eukaryota</taxon>
        <taxon>Fungi</taxon>
        <taxon>Fungi incertae sedis</taxon>
        <taxon>Chytridiomycota</taxon>
        <taxon>Chytridiomycota incertae sedis</taxon>
        <taxon>Chytridiomycetes</taxon>
        <taxon>Rhizophydiales</taxon>
        <taxon>Rhizophydiales incertae sedis</taxon>
        <taxon>Polyrhizophydium</taxon>
    </lineage>
</organism>
<dbReference type="InterPro" id="IPR052050">
    <property type="entry name" value="SecEffector_AnkRepeat"/>
</dbReference>
<name>A0ABR4N2X5_9FUNG</name>
<dbReference type="InterPro" id="IPR036770">
    <property type="entry name" value="Ankyrin_rpt-contain_sf"/>
</dbReference>
<keyword evidence="3" id="KW-1185">Reference proteome</keyword>
<feature type="region of interest" description="Disordered" evidence="1">
    <location>
        <begin position="1"/>
        <end position="26"/>
    </location>
</feature>
<evidence type="ECO:0000313" key="2">
    <source>
        <dbReference type="EMBL" id="KAL2913818.1"/>
    </source>
</evidence>
<evidence type="ECO:0000256" key="1">
    <source>
        <dbReference type="SAM" id="MobiDB-lite"/>
    </source>
</evidence>
<accession>A0ABR4N2X5</accession>
<evidence type="ECO:0000313" key="3">
    <source>
        <dbReference type="Proteomes" id="UP001527925"/>
    </source>
</evidence>
<proteinExistence type="predicted"/>
<dbReference type="EMBL" id="JADGIZ020000041">
    <property type="protein sequence ID" value="KAL2913818.1"/>
    <property type="molecule type" value="Genomic_DNA"/>
</dbReference>
<gene>
    <name evidence="2" type="ORF">HK105_206697</name>
</gene>